<gene>
    <name evidence="1" type="ORF">SAMN05421544_105120</name>
</gene>
<dbReference type="AlphaFoldDB" id="A0A1G7BD27"/>
<dbReference type="STRING" id="1071918.SAMN05421544_105120"/>
<sequence>MDNKVGRPTKYNRDYHPAQALKFSLAGLTDVQMANIFDISEATLNN</sequence>
<dbReference type="EMBL" id="FNAS01000005">
    <property type="protein sequence ID" value="SDE24913.1"/>
    <property type="molecule type" value="Genomic_DNA"/>
</dbReference>
<evidence type="ECO:0008006" key="3">
    <source>
        <dbReference type="Google" id="ProtNLM"/>
    </source>
</evidence>
<evidence type="ECO:0000313" key="2">
    <source>
        <dbReference type="Proteomes" id="UP000198517"/>
    </source>
</evidence>
<protein>
    <recommendedName>
        <fullName evidence="3">Transposase</fullName>
    </recommendedName>
</protein>
<proteinExistence type="predicted"/>
<organism evidence="1 2">
    <name type="scientific">Riemerella columbipharyngis</name>
    <dbReference type="NCBI Taxonomy" id="1071918"/>
    <lineage>
        <taxon>Bacteria</taxon>
        <taxon>Pseudomonadati</taxon>
        <taxon>Bacteroidota</taxon>
        <taxon>Flavobacteriia</taxon>
        <taxon>Flavobacteriales</taxon>
        <taxon>Weeksellaceae</taxon>
        <taxon>Riemerella</taxon>
    </lineage>
</organism>
<name>A0A1G7BD27_9FLAO</name>
<dbReference type="Proteomes" id="UP000198517">
    <property type="component" value="Unassembled WGS sequence"/>
</dbReference>
<accession>A0A1G7BD27</accession>
<reference evidence="1 2" key="1">
    <citation type="submission" date="2016-10" db="EMBL/GenBank/DDBJ databases">
        <authorList>
            <person name="de Groot N.N."/>
        </authorList>
    </citation>
    <scope>NUCLEOTIDE SEQUENCE [LARGE SCALE GENOMIC DNA]</scope>
    <source>
        <strain evidence="1 2">DSM 24015</strain>
    </source>
</reference>
<evidence type="ECO:0000313" key="1">
    <source>
        <dbReference type="EMBL" id="SDE24913.1"/>
    </source>
</evidence>
<keyword evidence="2" id="KW-1185">Reference proteome</keyword>